<keyword evidence="8" id="KW-1185">Reference proteome</keyword>
<dbReference type="InterPro" id="IPR029061">
    <property type="entry name" value="THDP-binding"/>
</dbReference>
<dbReference type="PANTHER" id="PTHR18968">
    <property type="entry name" value="THIAMINE PYROPHOSPHATE ENZYMES"/>
    <property type="match status" value="1"/>
</dbReference>
<feature type="domain" description="Thiamine pyrophosphate enzyme TPP-binding" evidence="5">
    <location>
        <begin position="393"/>
        <end position="536"/>
    </location>
</feature>
<dbReference type="NCBIfam" id="NF005485">
    <property type="entry name" value="PRK07092.1"/>
    <property type="match status" value="1"/>
</dbReference>
<keyword evidence="2 3" id="KW-0786">Thiamine pyrophosphate</keyword>
<dbReference type="Pfam" id="PF02775">
    <property type="entry name" value="TPP_enzyme_C"/>
    <property type="match status" value="1"/>
</dbReference>
<keyword evidence="7" id="KW-0456">Lyase</keyword>
<dbReference type="CDD" id="cd02002">
    <property type="entry name" value="TPP_BFDC"/>
    <property type="match status" value="1"/>
</dbReference>
<evidence type="ECO:0000313" key="7">
    <source>
        <dbReference type="EMBL" id="MDZ5457538.1"/>
    </source>
</evidence>
<dbReference type="SUPFAM" id="SSF52518">
    <property type="entry name" value="Thiamin diphosphate-binding fold (THDP-binding)"/>
    <property type="match status" value="2"/>
</dbReference>
<comment type="caution">
    <text evidence="7">The sequence shown here is derived from an EMBL/GenBank/DDBJ whole genome shotgun (WGS) entry which is preliminary data.</text>
</comment>
<gene>
    <name evidence="7" type="primary">mdlC</name>
    <name evidence="7" type="ORF">SM757_13235</name>
</gene>
<dbReference type="InterPro" id="IPR012001">
    <property type="entry name" value="Thiamin_PyroP_enz_TPP-bd_dom"/>
</dbReference>
<dbReference type="Pfam" id="PF00205">
    <property type="entry name" value="TPP_enzyme_M"/>
    <property type="match status" value="1"/>
</dbReference>
<accession>A0ABU5IEZ8</accession>
<dbReference type="Gene3D" id="3.40.50.970">
    <property type="match status" value="2"/>
</dbReference>
<feature type="domain" description="Thiamine pyrophosphate enzyme central" evidence="4">
    <location>
        <begin position="199"/>
        <end position="334"/>
    </location>
</feature>
<dbReference type="CDD" id="cd07035">
    <property type="entry name" value="TPP_PYR_POX_like"/>
    <property type="match status" value="1"/>
</dbReference>
<dbReference type="InterPro" id="IPR012000">
    <property type="entry name" value="Thiamin_PyroP_enz_cen_dom"/>
</dbReference>
<sequence>MRPEDTPRPAQARRPTVREAFLRLMRDLGIDTVFGNPGSTELAMFRDFPEDFRYVLGLQESVVVGMADGYAQATRNAAMVNLHSAAGVGHAMGNIFTAYKNQTPLIVTAGQQARSILPFDPFLSATQATELPRPYVKWACEPARAEDVPLALLRAYQMAMQPPCGPVFLSIPADDWERPTDWVAVRHVSRATAPDPASIAQVAQALTHSSRPAIVVGAGVDRDAAVERVVELAERHQATVYAAPMSARCGFPERHALFRGFLPAMRERIVQSLEGHDLILVLGAPVFIYHVEGEGPHVPNGAQLWQVVDDPQTAAWTPAGNSVVSSIHLAVDALLAGPGPAQPRSAPAARAAVAPAEPSMPMSVAYALQTLDAVRHADDVVVEEAPGSRGVMQACLPMDGAETFYTMASGGLGHGMPAAVGVALARQRLGRPGRVIGLIGDGSSLYAIQALYSAAQLGVPVTFVILNNRRYAALQDFAPVFGYAPGVKPAGTDLPALDFVALAKGHGLPGHRVEQPQELAAALEQALHHSGPCLIELVVA</sequence>
<proteinExistence type="inferred from homology"/>
<organism evidence="7 8">
    <name type="scientific">Azohydromonas lata</name>
    <dbReference type="NCBI Taxonomy" id="45677"/>
    <lineage>
        <taxon>Bacteria</taxon>
        <taxon>Pseudomonadati</taxon>
        <taxon>Pseudomonadota</taxon>
        <taxon>Betaproteobacteria</taxon>
        <taxon>Burkholderiales</taxon>
        <taxon>Sphaerotilaceae</taxon>
        <taxon>Azohydromonas</taxon>
    </lineage>
</organism>
<evidence type="ECO:0000313" key="8">
    <source>
        <dbReference type="Proteomes" id="UP001293718"/>
    </source>
</evidence>
<dbReference type="RefSeq" id="WP_322465827.1">
    <property type="nucleotide sequence ID" value="NZ_JAXOJX010000019.1"/>
</dbReference>
<reference evidence="7 8" key="1">
    <citation type="submission" date="2023-11" db="EMBL/GenBank/DDBJ databases">
        <title>Draft genome of Azohydromonas lata strain H1 (DSM1123), a polyhydroxyalkanoate producer.</title>
        <authorList>
            <person name="Traversa D."/>
            <person name="D'Addabbo P."/>
            <person name="Pazzani C."/>
            <person name="Manzari C."/>
            <person name="Chiara M."/>
            <person name="Scrascia M."/>
        </authorList>
    </citation>
    <scope>NUCLEOTIDE SEQUENCE [LARGE SCALE GENOMIC DNA]</scope>
    <source>
        <strain evidence="7 8">H1</strain>
    </source>
</reference>
<dbReference type="SUPFAM" id="SSF52467">
    <property type="entry name" value="DHS-like NAD/FAD-binding domain"/>
    <property type="match status" value="1"/>
</dbReference>
<evidence type="ECO:0000256" key="1">
    <source>
        <dbReference type="ARBA" id="ARBA00007812"/>
    </source>
</evidence>
<evidence type="ECO:0000259" key="4">
    <source>
        <dbReference type="Pfam" id="PF00205"/>
    </source>
</evidence>
<dbReference type="GO" id="GO:0050695">
    <property type="term" value="F:benzoylformate decarboxylase activity"/>
    <property type="evidence" value="ECO:0007669"/>
    <property type="project" value="UniProtKB-EC"/>
</dbReference>
<dbReference type="Gene3D" id="3.40.50.1220">
    <property type="entry name" value="TPP-binding domain"/>
    <property type="match status" value="1"/>
</dbReference>
<evidence type="ECO:0000259" key="6">
    <source>
        <dbReference type="Pfam" id="PF02776"/>
    </source>
</evidence>
<protein>
    <submittedName>
        <fullName evidence="7">Benzoylformate decarboxylase</fullName>
        <ecNumber evidence="7">4.1.1.7</ecNumber>
    </submittedName>
</protein>
<comment type="similarity">
    <text evidence="1 3">Belongs to the TPP enzyme family.</text>
</comment>
<dbReference type="PANTHER" id="PTHR18968:SF133">
    <property type="entry name" value="BENZOYLFORMATE DECARBOXYLASE"/>
    <property type="match status" value="1"/>
</dbReference>
<dbReference type="Proteomes" id="UP001293718">
    <property type="component" value="Unassembled WGS sequence"/>
</dbReference>
<feature type="domain" description="Thiamine pyrophosphate enzyme N-terminal TPP-binding" evidence="6">
    <location>
        <begin position="16"/>
        <end position="116"/>
    </location>
</feature>
<dbReference type="EMBL" id="JAXOJX010000019">
    <property type="protein sequence ID" value="MDZ5457538.1"/>
    <property type="molecule type" value="Genomic_DNA"/>
</dbReference>
<evidence type="ECO:0000256" key="2">
    <source>
        <dbReference type="ARBA" id="ARBA00023052"/>
    </source>
</evidence>
<dbReference type="InterPro" id="IPR011766">
    <property type="entry name" value="TPP_enzyme_TPP-bd"/>
</dbReference>
<dbReference type="InterPro" id="IPR045229">
    <property type="entry name" value="TPP_enz"/>
</dbReference>
<evidence type="ECO:0000259" key="5">
    <source>
        <dbReference type="Pfam" id="PF02775"/>
    </source>
</evidence>
<dbReference type="InterPro" id="IPR029035">
    <property type="entry name" value="DHS-like_NAD/FAD-binding_dom"/>
</dbReference>
<evidence type="ECO:0000256" key="3">
    <source>
        <dbReference type="RuleBase" id="RU362132"/>
    </source>
</evidence>
<dbReference type="EC" id="4.1.1.7" evidence="7"/>
<dbReference type="Pfam" id="PF02776">
    <property type="entry name" value="TPP_enzyme_N"/>
    <property type="match status" value="1"/>
</dbReference>
<name>A0ABU5IEZ8_9BURK</name>